<comment type="caution">
    <text evidence="1">The sequence shown here is derived from an EMBL/GenBank/DDBJ whole genome shotgun (WGS) entry which is preliminary data.</text>
</comment>
<sequence>MVRHVDPSFLFSNCSPRCRRRPGCPPLCRKGVPLKWLTLASADLPGVPCGMSLRKDGRASLMQQLSVTDVLHPYSSGAHLAYDQNNNNNRGSGSMC</sequence>
<accession>A0A2C6KR59</accession>
<dbReference type="EMBL" id="MIGC01003820">
    <property type="protein sequence ID" value="PHJ18884.1"/>
    <property type="molecule type" value="Genomic_DNA"/>
</dbReference>
<protein>
    <submittedName>
        <fullName evidence="1">Uncharacterized protein</fullName>
    </submittedName>
</protein>
<evidence type="ECO:0000313" key="2">
    <source>
        <dbReference type="Proteomes" id="UP000221165"/>
    </source>
</evidence>
<proteinExistence type="predicted"/>
<organism evidence="1 2">
    <name type="scientific">Cystoisospora suis</name>
    <dbReference type="NCBI Taxonomy" id="483139"/>
    <lineage>
        <taxon>Eukaryota</taxon>
        <taxon>Sar</taxon>
        <taxon>Alveolata</taxon>
        <taxon>Apicomplexa</taxon>
        <taxon>Conoidasida</taxon>
        <taxon>Coccidia</taxon>
        <taxon>Eucoccidiorida</taxon>
        <taxon>Eimeriorina</taxon>
        <taxon>Sarcocystidae</taxon>
        <taxon>Cystoisospora</taxon>
    </lineage>
</organism>
<dbReference type="GeneID" id="94430646"/>
<dbReference type="Proteomes" id="UP000221165">
    <property type="component" value="Unassembled WGS sequence"/>
</dbReference>
<name>A0A2C6KR59_9APIC</name>
<gene>
    <name evidence="1" type="ORF">CSUI_007287</name>
</gene>
<reference evidence="1 2" key="1">
    <citation type="journal article" date="2017" name="Int. J. Parasitol.">
        <title>The genome of the protozoan parasite Cystoisospora suis and a reverse vaccinology approach to identify vaccine candidates.</title>
        <authorList>
            <person name="Palmieri N."/>
            <person name="Shrestha A."/>
            <person name="Ruttkowski B."/>
            <person name="Beck T."/>
            <person name="Vogl C."/>
            <person name="Tomley F."/>
            <person name="Blake D.P."/>
            <person name="Joachim A."/>
        </authorList>
    </citation>
    <scope>NUCLEOTIDE SEQUENCE [LARGE SCALE GENOMIC DNA]</scope>
    <source>
        <strain evidence="1 2">Wien I</strain>
    </source>
</reference>
<dbReference type="VEuPathDB" id="ToxoDB:CSUI_007287"/>
<keyword evidence="2" id="KW-1185">Reference proteome</keyword>
<dbReference type="RefSeq" id="XP_067920588.1">
    <property type="nucleotide sequence ID" value="XM_068067435.1"/>
</dbReference>
<dbReference type="AlphaFoldDB" id="A0A2C6KR59"/>
<evidence type="ECO:0000313" key="1">
    <source>
        <dbReference type="EMBL" id="PHJ18884.1"/>
    </source>
</evidence>